<accession>A0A1X2IR18</accession>
<protein>
    <submittedName>
        <fullName evidence="6">Major facilitator superfamily domain-containing protein</fullName>
    </submittedName>
</protein>
<dbReference type="InterPro" id="IPR011701">
    <property type="entry name" value="MFS"/>
</dbReference>
<evidence type="ECO:0000256" key="5">
    <source>
        <dbReference type="SAM" id="Phobius"/>
    </source>
</evidence>
<evidence type="ECO:0000256" key="3">
    <source>
        <dbReference type="ARBA" id="ARBA00022989"/>
    </source>
</evidence>
<comment type="caution">
    <text evidence="6">The sequence shown here is derived from an EMBL/GenBank/DDBJ whole genome shotgun (WGS) entry which is preliminary data.</text>
</comment>
<feature type="transmembrane region" description="Helical" evidence="5">
    <location>
        <begin position="85"/>
        <end position="109"/>
    </location>
</feature>
<dbReference type="Proteomes" id="UP000193560">
    <property type="component" value="Unassembled WGS sequence"/>
</dbReference>
<gene>
    <name evidence="6" type="ORF">BCR42DRAFT_322952</name>
</gene>
<dbReference type="InterPro" id="IPR036259">
    <property type="entry name" value="MFS_trans_sf"/>
</dbReference>
<feature type="transmembrane region" description="Helical" evidence="5">
    <location>
        <begin position="383"/>
        <end position="405"/>
    </location>
</feature>
<evidence type="ECO:0000313" key="6">
    <source>
        <dbReference type="EMBL" id="ORZ19931.1"/>
    </source>
</evidence>
<feature type="transmembrane region" description="Helical" evidence="5">
    <location>
        <begin position="276"/>
        <end position="300"/>
    </location>
</feature>
<dbReference type="STRING" id="90262.A0A1X2IR18"/>
<proteinExistence type="predicted"/>
<dbReference type="PANTHER" id="PTHR21576">
    <property type="entry name" value="UNCHARACTERIZED NODULIN-LIKE PROTEIN"/>
    <property type="match status" value="1"/>
</dbReference>
<evidence type="ECO:0000256" key="4">
    <source>
        <dbReference type="ARBA" id="ARBA00023136"/>
    </source>
</evidence>
<feature type="transmembrane region" description="Helical" evidence="5">
    <location>
        <begin position="357"/>
        <end position="376"/>
    </location>
</feature>
<dbReference type="GO" id="GO:0016020">
    <property type="term" value="C:membrane"/>
    <property type="evidence" value="ECO:0007669"/>
    <property type="project" value="UniProtKB-SubCell"/>
</dbReference>
<evidence type="ECO:0000256" key="2">
    <source>
        <dbReference type="ARBA" id="ARBA00022692"/>
    </source>
</evidence>
<dbReference type="AlphaFoldDB" id="A0A1X2IR18"/>
<dbReference type="PANTHER" id="PTHR21576:SF158">
    <property type="entry name" value="RIBOSOMAL RNA-PROCESSING PROTEIN 12-LIKE CONSERVED DOMAIN-CONTAINING PROTEIN"/>
    <property type="match status" value="1"/>
</dbReference>
<keyword evidence="4 5" id="KW-0472">Membrane</keyword>
<feature type="transmembrane region" description="Helical" evidence="5">
    <location>
        <begin position="121"/>
        <end position="141"/>
    </location>
</feature>
<keyword evidence="7" id="KW-1185">Reference proteome</keyword>
<organism evidence="6 7">
    <name type="scientific">Absidia repens</name>
    <dbReference type="NCBI Taxonomy" id="90262"/>
    <lineage>
        <taxon>Eukaryota</taxon>
        <taxon>Fungi</taxon>
        <taxon>Fungi incertae sedis</taxon>
        <taxon>Mucoromycota</taxon>
        <taxon>Mucoromycotina</taxon>
        <taxon>Mucoromycetes</taxon>
        <taxon>Mucorales</taxon>
        <taxon>Cunninghamellaceae</taxon>
        <taxon>Absidia</taxon>
    </lineage>
</organism>
<dbReference type="OrthoDB" id="410267at2759"/>
<dbReference type="GO" id="GO:0022857">
    <property type="term" value="F:transmembrane transporter activity"/>
    <property type="evidence" value="ECO:0007669"/>
    <property type="project" value="InterPro"/>
</dbReference>
<evidence type="ECO:0000313" key="7">
    <source>
        <dbReference type="Proteomes" id="UP000193560"/>
    </source>
</evidence>
<feature type="transmembrane region" description="Helical" evidence="5">
    <location>
        <begin position="167"/>
        <end position="189"/>
    </location>
</feature>
<dbReference type="Pfam" id="PF07690">
    <property type="entry name" value="MFS_1"/>
    <property type="match status" value="1"/>
</dbReference>
<keyword evidence="3 5" id="KW-1133">Transmembrane helix</keyword>
<dbReference type="SUPFAM" id="SSF103473">
    <property type="entry name" value="MFS general substrate transporter"/>
    <property type="match status" value="1"/>
</dbReference>
<sequence length="426" mass="46492">MLAAVCGPQYIYPTYASSLATKFQWTALENSFVASACFLGISFSGPICSWIIEHVGFQLTLRLAAVFGFLGNFLLAQTYNGRLPSHFQLCVVYLIVIGFSSSAAYLCCLDSQSHNFRHHRGMAMGITSAVLGLAGLMFSQINDHFFKAQVVGVVSDNDNGSDDTYQFLLFVSVVTAVFTFIPSFVLGPLPECDDDHAIKTIDGHTAQYQDIRISPSDIDDDGCSNNRTLVDDDDADDTPLLADNIIQKPANYTQNVVIVDDEPCQKRNPSISGMALFTHPIGITLFTALFVVLGLGYVYLASVGQILQSLPSLQNSNPQHLRNTHVSIFSLSNCASRIVFGTLSDILKNRFGLHRLWVYWAGILGLIICQLYLVTFVSSAETLIPCTIGMALVYGLSFGIAPAAAAEFGTNVMWNINNAIITLLIY</sequence>
<evidence type="ECO:0000256" key="1">
    <source>
        <dbReference type="ARBA" id="ARBA00004141"/>
    </source>
</evidence>
<dbReference type="Gene3D" id="1.20.1250.20">
    <property type="entry name" value="MFS general substrate transporter like domains"/>
    <property type="match status" value="1"/>
</dbReference>
<feature type="transmembrane region" description="Helical" evidence="5">
    <location>
        <begin position="59"/>
        <end position="79"/>
    </location>
</feature>
<name>A0A1X2IR18_9FUNG</name>
<keyword evidence="2 5" id="KW-0812">Transmembrane</keyword>
<reference evidence="6 7" key="1">
    <citation type="submission" date="2016-07" db="EMBL/GenBank/DDBJ databases">
        <title>Pervasive Adenine N6-methylation of Active Genes in Fungi.</title>
        <authorList>
            <consortium name="DOE Joint Genome Institute"/>
            <person name="Mondo S.J."/>
            <person name="Dannebaum R.O."/>
            <person name="Kuo R.C."/>
            <person name="Labutti K."/>
            <person name="Haridas S."/>
            <person name="Kuo A."/>
            <person name="Salamov A."/>
            <person name="Ahrendt S.R."/>
            <person name="Lipzen A."/>
            <person name="Sullivan W."/>
            <person name="Andreopoulos W.B."/>
            <person name="Clum A."/>
            <person name="Lindquist E."/>
            <person name="Daum C."/>
            <person name="Ramamoorthy G.K."/>
            <person name="Gryganskyi A."/>
            <person name="Culley D."/>
            <person name="Magnuson J.K."/>
            <person name="James T.Y."/>
            <person name="O'Malley M.A."/>
            <person name="Stajich J.E."/>
            <person name="Spatafora J.W."/>
            <person name="Visel A."/>
            <person name="Grigoriev I.V."/>
        </authorList>
    </citation>
    <scope>NUCLEOTIDE SEQUENCE [LARGE SCALE GENOMIC DNA]</scope>
    <source>
        <strain evidence="6 7">NRRL 1336</strain>
    </source>
</reference>
<feature type="transmembrane region" description="Helical" evidence="5">
    <location>
        <begin position="32"/>
        <end position="52"/>
    </location>
</feature>
<comment type="subcellular location">
    <subcellularLocation>
        <location evidence="1">Membrane</location>
        <topology evidence="1">Multi-pass membrane protein</topology>
    </subcellularLocation>
</comment>
<dbReference type="EMBL" id="MCGE01000007">
    <property type="protein sequence ID" value="ORZ19931.1"/>
    <property type="molecule type" value="Genomic_DNA"/>
</dbReference>